<dbReference type="EMBL" id="JAMTCK010000011">
    <property type="protein sequence ID" value="MCP2167800.1"/>
    <property type="molecule type" value="Genomic_DNA"/>
</dbReference>
<accession>A0AAE3GGN6</accession>
<dbReference type="SUPFAM" id="SSF75304">
    <property type="entry name" value="Amidase signature (AS) enzymes"/>
    <property type="match status" value="1"/>
</dbReference>
<evidence type="ECO:0000259" key="2">
    <source>
        <dbReference type="Pfam" id="PF01425"/>
    </source>
</evidence>
<dbReference type="AlphaFoldDB" id="A0AAE3GGN6"/>
<dbReference type="RefSeq" id="WP_253775020.1">
    <property type="nucleotide sequence ID" value="NZ_JAMTCK010000011.1"/>
</dbReference>
<evidence type="ECO:0000313" key="3">
    <source>
        <dbReference type="EMBL" id="MCP2167800.1"/>
    </source>
</evidence>
<gene>
    <name evidence="3" type="ORF">LX83_004673</name>
</gene>
<protein>
    <submittedName>
        <fullName evidence="3">Aspartyl-tRNA(Asn)/glutamyl-tRNA(Gln) amidotransferase subunit A</fullName>
    </submittedName>
</protein>
<dbReference type="InterPro" id="IPR000120">
    <property type="entry name" value="Amidase"/>
</dbReference>
<keyword evidence="4" id="KW-1185">Reference proteome</keyword>
<feature type="region of interest" description="Disordered" evidence="1">
    <location>
        <begin position="398"/>
        <end position="420"/>
    </location>
</feature>
<dbReference type="Gene3D" id="3.90.1300.10">
    <property type="entry name" value="Amidase signature (AS) domain"/>
    <property type="match status" value="2"/>
</dbReference>
<dbReference type="PANTHER" id="PTHR11895">
    <property type="entry name" value="TRANSAMIDASE"/>
    <property type="match status" value="1"/>
</dbReference>
<comment type="caution">
    <text evidence="3">The sequence shown here is derived from an EMBL/GenBank/DDBJ whole genome shotgun (WGS) entry which is preliminary data.</text>
</comment>
<feature type="domain" description="Amidase" evidence="2">
    <location>
        <begin position="298"/>
        <end position="386"/>
    </location>
</feature>
<dbReference type="InterPro" id="IPR036928">
    <property type="entry name" value="AS_sf"/>
</dbReference>
<sequence length="420" mass="43329">MSAATGVDPAVAELDAVAASRLIRAGALSPVDLLAALAERIERTEPGVRGFADLRLDRAWSAARDAERQVLRGADLGPLHGVPVAAKRLFAMPWSARPAEVLRRLEDAGAIVLGATWAPNPGGFTAPTRNPWDPARTPGWSSSGSAAVVASRAVPLALGSDTVGSVRIPAALCGVAGLRPTQGVLPRDGLALLSAELDEVGLLARTVRDLALAFAVLRGGRTPDPGRGRPRIAVPGGGFQDRVDPELLAAVEAVAAALDARPGRVAVPAEAFDRRWSAPLMHTSGRRDRDPAARLPAAVIAGWAAAFDRADVLLAPAVPVPAGRLDATTARHADGSQEDYVAAYPRLCRPASLLGYPALTVPCGLSAAGLPVAVQLIGRPGGEAELFRVGAAVERARPPLPAPPAAGWTRDQEGVPTCAE</sequence>
<dbReference type="PANTHER" id="PTHR11895:SF176">
    <property type="entry name" value="AMIDASE AMID-RELATED"/>
    <property type="match status" value="1"/>
</dbReference>
<dbReference type="Pfam" id="PF01425">
    <property type="entry name" value="Amidase"/>
    <property type="match status" value="2"/>
</dbReference>
<dbReference type="Proteomes" id="UP001206128">
    <property type="component" value="Unassembled WGS sequence"/>
</dbReference>
<reference evidence="3" key="1">
    <citation type="submission" date="2022-06" db="EMBL/GenBank/DDBJ databases">
        <title>Genomic Encyclopedia of Archaeal and Bacterial Type Strains, Phase II (KMG-II): from individual species to whole genera.</title>
        <authorList>
            <person name="Goeker M."/>
        </authorList>
    </citation>
    <scope>NUCLEOTIDE SEQUENCE</scope>
    <source>
        <strain evidence="3">DSM 43935</strain>
    </source>
</reference>
<feature type="domain" description="Amidase" evidence="2">
    <location>
        <begin position="32"/>
        <end position="260"/>
    </location>
</feature>
<proteinExistence type="predicted"/>
<organism evidence="3 4">
    <name type="scientific">Goodfellowiella coeruleoviolacea</name>
    <dbReference type="NCBI Taxonomy" id="334858"/>
    <lineage>
        <taxon>Bacteria</taxon>
        <taxon>Bacillati</taxon>
        <taxon>Actinomycetota</taxon>
        <taxon>Actinomycetes</taxon>
        <taxon>Pseudonocardiales</taxon>
        <taxon>Pseudonocardiaceae</taxon>
        <taxon>Goodfellowiella</taxon>
    </lineage>
</organism>
<evidence type="ECO:0000256" key="1">
    <source>
        <dbReference type="SAM" id="MobiDB-lite"/>
    </source>
</evidence>
<evidence type="ECO:0000313" key="4">
    <source>
        <dbReference type="Proteomes" id="UP001206128"/>
    </source>
</evidence>
<dbReference type="GO" id="GO:0003824">
    <property type="term" value="F:catalytic activity"/>
    <property type="evidence" value="ECO:0007669"/>
    <property type="project" value="InterPro"/>
</dbReference>
<name>A0AAE3GGN6_9PSEU</name>
<dbReference type="InterPro" id="IPR023631">
    <property type="entry name" value="Amidase_dom"/>
</dbReference>